<keyword evidence="7 9" id="KW-0408">Iron</keyword>
<dbReference type="InterPro" id="IPR050364">
    <property type="entry name" value="Cytochrome_P450_fung"/>
</dbReference>
<dbReference type="OrthoDB" id="2789670at2759"/>
<accession>A0A4Z0AC33</accession>
<feature type="binding site" description="axial binding residue" evidence="9">
    <location>
        <position position="452"/>
    </location>
    <ligand>
        <name>heme</name>
        <dbReference type="ChEBI" id="CHEBI:30413"/>
    </ligand>
    <ligandPart>
        <name>Fe</name>
        <dbReference type="ChEBI" id="CHEBI:18248"/>
    </ligandPart>
</feature>
<evidence type="ECO:0008006" key="13">
    <source>
        <dbReference type="Google" id="ProtNLM"/>
    </source>
</evidence>
<dbReference type="CDD" id="cd11065">
    <property type="entry name" value="CYP64-like"/>
    <property type="match status" value="1"/>
</dbReference>
<dbReference type="SUPFAM" id="SSF48264">
    <property type="entry name" value="Cytochrome P450"/>
    <property type="match status" value="1"/>
</dbReference>
<dbReference type="Proteomes" id="UP000298061">
    <property type="component" value="Unassembled WGS sequence"/>
</dbReference>
<evidence type="ECO:0000256" key="1">
    <source>
        <dbReference type="ARBA" id="ARBA00001971"/>
    </source>
</evidence>
<dbReference type="PANTHER" id="PTHR46300">
    <property type="entry name" value="P450, PUTATIVE (EUROFUNG)-RELATED-RELATED"/>
    <property type="match status" value="1"/>
</dbReference>
<evidence type="ECO:0000256" key="10">
    <source>
        <dbReference type="RuleBase" id="RU000461"/>
    </source>
</evidence>
<dbReference type="InterPro" id="IPR001128">
    <property type="entry name" value="Cyt_P450"/>
</dbReference>
<dbReference type="PANTHER" id="PTHR46300:SF7">
    <property type="entry name" value="P450, PUTATIVE (EUROFUNG)-RELATED"/>
    <property type="match status" value="1"/>
</dbReference>
<dbReference type="GO" id="GO:0004497">
    <property type="term" value="F:monooxygenase activity"/>
    <property type="evidence" value="ECO:0007669"/>
    <property type="project" value="UniProtKB-KW"/>
</dbReference>
<comment type="pathway">
    <text evidence="2">Secondary metabolite biosynthesis.</text>
</comment>
<keyword evidence="12" id="KW-1185">Reference proteome</keyword>
<dbReference type="STRING" id="135208.A0A4Z0AC33"/>
<keyword evidence="6 10" id="KW-0560">Oxidoreductase</keyword>
<evidence type="ECO:0000256" key="6">
    <source>
        <dbReference type="ARBA" id="ARBA00023002"/>
    </source>
</evidence>
<dbReference type="GO" id="GO:0020037">
    <property type="term" value="F:heme binding"/>
    <property type="evidence" value="ECO:0007669"/>
    <property type="project" value="InterPro"/>
</dbReference>
<dbReference type="PRINTS" id="PR00463">
    <property type="entry name" value="EP450I"/>
</dbReference>
<evidence type="ECO:0000256" key="7">
    <source>
        <dbReference type="ARBA" id="ARBA00023004"/>
    </source>
</evidence>
<dbReference type="GO" id="GO:0005506">
    <property type="term" value="F:iron ion binding"/>
    <property type="evidence" value="ECO:0007669"/>
    <property type="project" value="InterPro"/>
</dbReference>
<keyword evidence="8 10" id="KW-0503">Monooxygenase</keyword>
<proteinExistence type="inferred from homology"/>
<reference evidence="11 12" key="1">
    <citation type="submission" date="2019-02" db="EMBL/GenBank/DDBJ databases">
        <title>Genome sequencing of the rare red list fungi Hericium alpestre (H. flagellum).</title>
        <authorList>
            <person name="Buettner E."/>
            <person name="Kellner H."/>
        </authorList>
    </citation>
    <scope>NUCLEOTIDE SEQUENCE [LARGE SCALE GENOMIC DNA]</scope>
    <source>
        <strain evidence="11 12">DSM 108284</strain>
    </source>
</reference>
<evidence type="ECO:0000256" key="2">
    <source>
        <dbReference type="ARBA" id="ARBA00005179"/>
    </source>
</evidence>
<dbReference type="EMBL" id="SFCI01000046">
    <property type="protein sequence ID" value="TFY83188.1"/>
    <property type="molecule type" value="Genomic_DNA"/>
</dbReference>
<comment type="caution">
    <text evidence="11">The sequence shown here is derived from an EMBL/GenBank/DDBJ whole genome shotgun (WGS) entry which is preliminary data.</text>
</comment>
<keyword evidence="4 9" id="KW-0349">Heme</keyword>
<evidence type="ECO:0000256" key="8">
    <source>
        <dbReference type="ARBA" id="ARBA00023033"/>
    </source>
</evidence>
<evidence type="ECO:0000256" key="5">
    <source>
        <dbReference type="ARBA" id="ARBA00022723"/>
    </source>
</evidence>
<evidence type="ECO:0000256" key="4">
    <source>
        <dbReference type="ARBA" id="ARBA00022617"/>
    </source>
</evidence>
<evidence type="ECO:0000256" key="9">
    <source>
        <dbReference type="PIRSR" id="PIRSR602401-1"/>
    </source>
</evidence>
<sequence length="526" mass="58700">MSNDVAVVGILVATFVAYSWITSKRLKLPPGPRPEPFIGNVRQLASVERHEEEFAAWGKLYGDVVHAKLFGRSMIVLNSFKAAHELMDKRGGNYSSRPPMVLVTELMGWDSVIPQMPYGERFRKHRRLIQNYFSEQSILAYRPLQRKECATFLAGLLKDPKDYALIIKRFSAATIMKIAYGHNVESVDDLYVSLAEDAVMDSTASGGVGSILVDFFPALKYMPTWMPGAGWKRHAYRTREKVLKSLNMPFEMVQGKMVHLPRVCSAVFQDTDSCGKAEGTAEASFATTLLNEREANSEKIVYDEDDIKGAAGVLYAAATDTTGGVLLAFFLAMVMFPDVYKKAQAELDIVVGSDRLPDFDDRPSLPYLDCVLNEVYRWSAPVPLGVPHASIADDEYRGYDIPGGSVVVSNIWAMTRDPELYEDPDEFRPERFEDPNTFNPRDLVFGFGRRVCPGKHFGDASLWLCSANLLATFNMGLTRDDAGKEIPVPGDFEPGLTRHPKHFECSITPRSEKTVKLINDAVTTYA</sequence>
<protein>
    <recommendedName>
        <fullName evidence="13">Cytochrome P450</fullName>
    </recommendedName>
</protein>
<dbReference type="InterPro" id="IPR002401">
    <property type="entry name" value="Cyt_P450_E_grp-I"/>
</dbReference>
<name>A0A4Z0AC33_9AGAM</name>
<dbReference type="PROSITE" id="PS00086">
    <property type="entry name" value="CYTOCHROME_P450"/>
    <property type="match status" value="1"/>
</dbReference>
<keyword evidence="5 9" id="KW-0479">Metal-binding</keyword>
<evidence type="ECO:0000313" key="12">
    <source>
        <dbReference type="Proteomes" id="UP000298061"/>
    </source>
</evidence>
<evidence type="ECO:0000256" key="3">
    <source>
        <dbReference type="ARBA" id="ARBA00010617"/>
    </source>
</evidence>
<dbReference type="Gene3D" id="1.10.630.10">
    <property type="entry name" value="Cytochrome P450"/>
    <property type="match status" value="1"/>
</dbReference>
<dbReference type="InterPro" id="IPR036396">
    <property type="entry name" value="Cyt_P450_sf"/>
</dbReference>
<comment type="similarity">
    <text evidence="3 10">Belongs to the cytochrome P450 family.</text>
</comment>
<dbReference type="GO" id="GO:0016705">
    <property type="term" value="F:oxidoreductase activity, acting on paired donors, with incorporation or reduction of molecular oxygen"/>
    <property type="evidence" value="ECO:0007669"/>
    <property type="project" value="InterPro"/>
</dbReference>
<dbReference type="AlphaFoldDB" id="A0A4Z0AC33"/>
<dbReference type="InterPro" id="IPR017972">
    <property type="entry name" value="Cyt_P450_CS"/>
</dbReference>
<evidence type="ECO:0000313" key="11">
    <source>
        <dbReference type="EMBL" id="TFY83188.1"/>
    </source>
</evidence>
<dbReference type="Pfam" id="PF00067">
    <property type="entry name" value="p450"/>
    <property type="match status" value="1"/>
</dbReference>
<gene>
    <name evidence="11" type="ORF">EWM64_g820</name>
</gene>
<organism evidence="11 12">
    <name type="scientific">Hericium alpestre</name>
    <dbReference type="NCBI Taxonomy" id="135208"/>
    <lineage>
        <taxon>Eukaryota</taxon>
        <taxon>Fungi</taxon>
        <taxon>Dikarya</taxon>
        <taxon>Basidiomycota</taxon>
        <taxon>Agaricomycotina</taxon>
        <taxon>Agaricomycetes</taxon>
        <taxon>Russulales</taxon>
        <taxon>Hericiaceae</taxon>
        <taxon>Hericium</taxon>
    </lineage>
</organism>
<comment type="cofactor">
    <cofactor evidence="1 9">
        <name>heme</name>
        <dbReference type="ChEBI" id="CHEBI:30413"/>
    </cofactor>
</comment>